<dbReference type="PANTHER" id="PTHR47053">
    <property type="entry name" value="MUREIN DD-ENDOPEPTIDASE MEPH-RELATED"/>
    <property type="match status" value="1"/>
</dbReference>
<dbReference type="Gene3D" id="3.90.1720.10">
    <property type="entry name" value="endopeptidase domain like (from Nostoc punctiforme)"/>
    <property type="match status" value="1"/>
</dbReference>
<feature type="domain" description="NlpC/P60" evidence="6">
    <location>
        <begin position="242"/>
        <end position="376"/>
    </location>
</feature>
<evidence type="ECO:0000256" key="2">
    <source>
        <dbReference type="ARBA" id="ARBA00022670"/>
    </source>
</evidence>
<feature type="domain" description="SH3b" evidence="5">
    <location>
        <begin position="100"/>
        <end position="163"/>
    </location>
</feature>
<comment type="caution">
    <text evidence="7">The sequence shown here is derived from an EMBL/GenBank/DDBJ whole genome shotgun (WGS) entry which is preliminary data.</text>
</comment>
<dbReference type="EMBL" id="JBHTHY010000028">
    <property type="protein sequence ID" value="MFD0799677.1"/>
    <property type="molecule type" value="Genomic_DNA"/>
</dbReference>
<keyword evidence="2" id="KW-0645">Protease</keyword>
<evidence type="ECO:0000256" key="3">
    <source>
        <dbReference type="ARBA" id="ARBA00022801"/>
    </source>
</evidence>
<dbReference type="PROSITE" id="PS51781">
    <property type="entry name" value="SH3B"/>
    <property type="match status" value="1"/>
</dbReference>
<evidence type="ECO:0000313" key="8">
    <source>
        <dbReference type="Proteomes" id="UP001597012"/>
    </source>
</evidence>
<accession>A0ABW3B958</accession>
<name>A0ABW3B958_9FLAO</name>
<evidence type="ECO:0000256" key="4">
    <source>
        <dbReference type="ARBA" id="ARBA00022807"/>
    </source>
</evidence>
<dbReference type="InterPro" id="IPR038765">
    <property type="entry name" value="Papain-like_cys_pep_sf"/>
</dbReference>
<dbReference type="PROSITE" id="PS51935">
    <property type="entry name" value="NLPC_P60"/>
    <property type="match status" value="1"/>
</dbReference>
<evidence type="ECO:0000259" key="6">
    <source>
        <dbReference type="PROSITE" id="PS51935"/>
    </source>
</evidence>
<keyword evidence="4" id="KW-0788">Thiol protease</keyword>
<reference evidence="8" key="1">
    <citation type="journal article" date="2019" name="Int. J. Syst. Evol. Microbiol.">
        <title>The Global Catalogue of Microorganisms (GCM) 10K type strain sequencing project: providing services to taxonomists for standard genome sequencing and annotation.</title>
        <authorList>
            <consortium name="The Broad Institute Genomics Platform"/>
            <consortium name="The Broad Institute Genome Sequencing Center for Infectious Disease"/>
            <person name="Wu L."/>
            <person name="Ma J."/>
        </authorList>
    </citation>
    <scope>NUCLEOTIDE SEQUENCE [LARGE SCALE GENOMIC DNA]</scope>
    <source>
        <strain evidence="8">CCUG 61948</strain>
    </source>
</reference>
<comment type="similarity">
    <text evidence="1">Belongs to the peptidase C40 family.</text>
</comment>
<evidence type="ECO:0000313" key="7">
    <source>
        <dbReference type="EMBL" id="MFD0799677.1"/>
    </source>
</evidence>
<dbReference type="Proteomes" id="UP001597012">
    <property type="component" value="Unassembled WGS sequence"/>
</dbReference>
<dbReference type="RefSeq" id="WP_379936662.1">
    <property type="nucleotide sequence ID" value="NZ_JBHTHY010000028.1"/>
</dbReference>
<dbReference type="PANTHER" id="PTHR47053:SF1">
    <property type="entry name" value="MUREIN DD-ENDOPEPTIDASE MEPH-RELATED"/>
    <property type="match status" value="1"/>
</dbReference>
<evidence type="ECO:0000259" key="5">
    <source>
        <dbReference type="PROSITE" id="PS51781"/>
    </source>
</evidence>
<dbReference type="SUPFAM" id="SSF54001">
    <property type="entry name" value="Cysteine proteinases"/>
    <property type="match status" value="1"/>
</dbReference>
<gene>
    <name evidence="7" type="ORF">ACFQZJ_19565</name>
</gene>
<dbReference type="PROSITE" id="PS51257">
    <property type="entry name" value="PROKAR_LIPOPROTEIN"/>
    <property type="match status" value="1"/>
</dbReference>
<dbReference type="Pfam" id="PF08239">
    <property type="entry name" value="SH3_3"/>
    <property type="match status" value="1"/>
</dbReference>
<dbReference type="InterPro" id="IPR000064">
    <property type="entry name" value="NLP_P60_dom"/>
</dbReference>
<dbReference type="InterPro" id="IPR051202">
    <property type="entry name" value="Peptidase_C40"/>
</dbReference>
<protein>
    <submittedName>
        <fullName evidence="7">NlpC/P60 family protein</fullName>
    </submittedName>
</protein>
<dbReference type="InterPro" id="IPR003646">
    <property type="entry name" value="SH3-like_bac-type"/>
</dbReference>
<keyword evidence="8" id="KW-1185">Reference proteome</keyword>
<organism evidence="7 8">
    <name type="scientific">Maribacter chungangensis</name>
    <dbReference type="NCBI Taxonomy" id="1069117"/>
    <lineage>
        <taxon>Bacteria</taxon>
        <taxon>Pseudomonadati</taxon>
        <taxon>Bacteroidota</taxon>
        <taxon>Flavobacteriia</taxon>
        <taxon>Flavobacteriales</taxon>
        <taxon>Flavobacteriaceae</taxon>
        <taxon>Maribacter</taxon>
    </lineage>
</organism>
<dbReference type="SUPFAM" id="SSF82057">
    <property type="entry name" value="Prokaryotic SH3-related domain"/>
    <property type="match status" value="1"/>
</dbReference>
<dbReference type="Gene3D" id="2.30.30.40">
    <property type="entry name" value="SH3 Domains"/>
    <property type="match status" value="2"/>
</dbReference>
<evidence type="ECO:0000256" key="1">
    <source>
        <dbReference type="ARBA" id="ARBA00007074"/>
    </source>
</evidence>
<keyword evidence="3" id="KW-0378">Hydrolase</keyword>
<proteinExistence type="inferred from homology"/>
<sequence length="393" mass="44441">MHIRFGYIVLVLMIFVGCKTETPTENAAQHYIDELQKEVAPDKRVAVFKIEAQLNAEGYILKGETDKPNALQRLRDSLVANNISFTDSVTLLPTAELGDTTRAIINISVANLRSNPKHSAELATQATLGTPVKVLKKEGDWYYIQTPDNYLAWVDDGGITLFTEQTIQNWESADKVIYTKTYGHAYKGPDRKEIVSDLVAGNVLEVLKYADKFYIVRFPDGRQAYVFREASETYKDWLAKLNNTPEALVQTSKRFMGVPYLWGGTSTKGMDCSGFTKTIYFLNGMIIPRDASQQVHTGKPIDDTGNFDVLEPGDLLFFGTEATDETKEKVVHVGMWIGNNEFIHASDMVRVSSVDKEADNYDAYNVNRYLRTKRILREEDMDLIDLRKVALFK</sequence>
<dbReference type="Pfam" id="PF00877">
    <property type="entry name" value="NLPC_P60"/>
    <property type="match status" value="1"/>
</dbReference>